<gene>
    <name evidence="1" type="ORF">Pan216_03500</name>
</gene>
<protein>
    <submittedName>
        <fullName evidence="1">Uncharacterized protein</fullName>
    </submittedName>
</protein>
<accession>A0A518AXS6</accession>
<organism evidence="1 2">
    <name type="scientific">Kolteria novifilia</name>
    <dbReference type="NCBI Taxonomy" id="2527975"/>
    <lineage>
        <taxon>Bacteria</taxon>
        <taxon>Pseudomonadati</taxon>
        <taxon>Planctomycetota</taxon>
        <taxon>Planctomycetia</taxon>
        <taxon>Kolteriales</taxon>
        <taxon>Kolteriaceae</taxon>
        <taxon>Kolteria</taxon>
    </lineage>
</organism>
<dbReference type="Proteomes" id="UP000317093">
    <property type="component" value="Chromosome"/>
</dbReference>
<dbReference type="OrthoDB" id="9848776at2"/>
<dbReference type="EMBL" id="CP036279">
    <property type="protein sequence ID" value="QDU59521.1"/>
    <property type="molecule type" value="Genomic_DNA"/>
</dbReference>
<proteinExistence type="predicted"/>
<keyword evidence="2" id="KW-1185">Reference proteome</keyword>
<dbReference type="AlphaFoldDB" id="A0A518AXS6"/>
<dbReference type="KEGG" id="knv:Pan216_03500"/>
<sequence>MNDRDKYVTLDLELVFRSSKVVETMATLWSEFYSRIDDPDIDRAIWICNRFPAWVGVKPGRPTEDPEDEPAFVISTLIGEIDPIHDELRARRLPEKDYQRLMGPIYHEYYTWLRNGTKRSWEQSQTRSAHAKKGPHEFGVYTTEIDDLAA</sequence>
<name>A0A518AXS6_9BACT</name>
<evidence type="ECO:0000313" key="1">
    <source>
        <dbReference type="EMBL" id="QDU59521.1"/>
    </source>
</evidence>
<evidence type="ECO:0000313" key="2">
    <source>
        <dbReference type="Proteomes" id="UP000317093"/>
    </source>
</evidence>
<reference evidence="1 2" key="1">
    <citation type="submission" date="2019-02" db="EMBL/GenBank/DDBJ databases">
        <title>Deep-cultivation of Planctomycetes and their phenomic and genomic characterization uncovers novel biology.</title>
        <authorList>
            <person name="Wiegand S."/>
            <person name="Jogler M."/>
            <person name="Boedeker C."/>
            <person name="Pinto D."/>
            <person name="Vollmers J."/>
            <person name="Rivas-Marin E."/>
            <person name="Kohn T."/>
            <person name="Peeters S.H."/>
            <person name="Heuer A."/>
            <person name="Rast P."/>
            <person name="Oberbeckmann S."/>
            <person name="Bunk B."/>
            <person name="Jeske O."/>
            <person name="Meyerdierks A."/>
            <person name="Storesund J.E."/>
            <person name="Kallscheuer N."/>
            <person name="Luecker S."/>
            <person name="Lage O.M."/>
            <person name="Pohl T."/>
            <person name="Merkel B.J."/>
            <person name="Hornburger P."/>
            <person name="Mueller R.-W."/>
            <person name="Bruemmer F."/>
            <person name="Labrenz M."/>
            <person name="Spormann A.M."/>
            <person name="Op den Camp H."/>
            <person name="Overmann J."/>
            <person name="Amann R."/>
            <person name="Jetten M.S.M."/>
            <person name="Mascher T."/>
            <person name="Medema M.H."/>
            <person name="Devos D.P."/>
            <person name="Kaster A.-K."/>
            <person name="Ovreas L."/>
            <person name="Rohde M."/>
            <person name="Galperin M.Y."/>
            <person name="Jogler C."/>
        </authorList>
    </citation>
    <scope>NUCLEOTIDE SEQUENCE [LARGE SCALE GENOMIC DNA]</scope>
    <source>
        <strain evidence="1 2">Pan216</strain>
    </source>
</reference>
<dbReference type="RefSeq" id="WP_145253919.1">
    <property type="nucleotide sequence ID" value="NZ_CP036279.1"/>
</dbReference>